<proteinExistence type="predicted"/>
<dbReference type="EMBL" id="SLVJ01000014">
    <property type="protein sequence ID" value="TCM65771.1"/>
    <property type="molecule type" value="Genomic_DNA"/>
</dbReference>
<reference evidence="1 2" key="1">
    <citation type="submission" date="2019-03" db="EMBL/GenBank/DDBJ databases">
        <title>Genomic analyses of the natural microbiome of Caenorhabditis elegans.</title>
        <authorList>
            <person name="Samuel B."/>
        </authorList>
    </citation>
    <scope>NUCLEOTIDE SEQUENCE [LARGE SCALE GENOMIC DNA]</scope>
    <source>
        <strain evidence="1 2">JUb89</strain>
    </source>
</reference>
<dbReference type="Proteomes" id="UP000294963">
    <property type="component" value="Unassembled WGS sequence"/>
</dbReference>
<name>A0A4R1XRS2_ACICA</name>
<sequence>MAHRFTVNATIPGISLDDFKRLAAKTELHEAICRRIPGDKLEILESKIEGDQYTLRRAYNLDVNIPEIAKKLLKDAFRLKRDDLTDLEKLTSTIELGANLPLKANCARKVTGDTQQIEIQLDWEVQVKVPLIGGMLERHAEGEIRKFSEIEIDIVEDEFKKNLKV</sequence>
<accession>A0A4R1XRS2</accession>
<dbReference type="Pfam" id="PF10698">
    <property type="entry name" value="DUF2505"/>
    <property type="match status" value="1"/>
</dbReference>
<protein>
    <submittedName>
        <fullName evidence="1">Uncharacterized protein DUF2505</fullName>
    </submittedName>
</protein>
<dbReference type="InterPro" id="IPR019639">
    <property type="entry name" value="DUF2505"/>
</dbReference>
<gene>
    <name evidence="1" type="ORF">EC844_1148</name>
</gene>
<dbReference type="AlphaFoldDB" id="A0A4R1XRS2"/>
<comment type="caution">
    <text evidence="1">The sequence shown here is derived from an EMBL/GenBank/DDBJ whole genome shotgun (WGS) entry which is preliminary data.</text>
</comment>
<evidence type="ECO:0000313" key="2">
    <source>
        <dbReference type="Proteomes" id="UP000294963"/>
    </source>
</evidence>
<dbReference type="OrthoDB" id="7062407at2"/>
<evidence type="ECO:0000313" key="1">
    <source>
        <dbReference type="EMBL" id="TCM65771.1"/>
    </source>
</evidence>
<organism evidence="1 2">
    <name type="scientific">Acinetobacter calcoaceticus</name>
    <dbReference type="NCBI Taxonomy" id="471"/>
    <lineage>
        <taxon>Bacteria</taxon>
        <taxon>Pseudomonadati</taxon>
        <taxon>Pseudomonadota</taxon>
        <taxon>Gammaproteobacteria</taxon>
        <taxon>Moraxellales</taxon>
        <taxon>Moraxellaceae</taxon>
        <taxon>Acinetobacter</taxon>
        <taxon>Acinetobacter calcoaceticus/baumannii complex</taxon>
    </lineage>
</organism>
<keyword evidence="2" id="KW-1185">Reference proteome</keyword>